<name>A0A420WD92_9PROT</name>
<organism evidence="1 2">
    <name type="scientific">Litorimonas taeanensis</name>
    <dbReference type="NCBI Taxonomy" id="568099"/>
    <lineage>
        <taxon>Bacteria</taxon>
        <taxon>Pseudomonadati</taxon>
        <taxon>Pseudomonadota</taxon>
        <taxon>Alphaproteobacteria</taxon>
        <taxon>Maricaulales</taxon>
        <taxon>Robiginitomaculaceae</taxon>
    </lineage>
</organism>
<reference evidence="1 2" key="1">
    <citation type="submission" date="2018-10" db="EMBL/GenBank/DDBJ databases">
        <title>Genomic Encyclopedia of Type Strains, Phase IV (KMG-IV): sequencing the most valuable type-strain genomes for metagenomic binning, comparative biology and taxonomic classification.</title>
        <authorList>
            <person name="Goeker M."/>
        </authorList>
    </citation>
    <scope>NUCLEOTIDE SEQUENCE [LARGE SCALE GENOMIC DNA]</scope>
    <source>
        <strain evidence="1 2">DSM 22008</strain>
    </source>
</reference>
<protein>
    <submittedName>
        <fullName evidence="1">Iron complex transport system substrate-binding protein</fullName>
    </submittedName>
</protein>
<dbReference type="Gene3D" id="3.40.50.1980">
    <property type="entry name" value="Nitrogenase molybdenum iron protein domain"/>
    <property type="match status" value="1"/>
</dbReference>
<accession>A0A420WD92</accession>
<dbReference type="InParanoid" id="A0A420WD92"/>
<gene>
    <name evidence="1" type="ORF">DES40_1763</name>
</gene>
<keyword evidence="2" id="KW-1185">Reference proteome</keyword>
<dbReference type="EMBL" id="RBII01000002">
    <property type="protein sequence ID" value="RKQ68987.1"/>
    <property type="molecule type" value="Genomic_DNA"/>
</dbReference>
<dbReference type="Proteomes" id="UP000282211">
    <property type="component" value="Unassembled WGS sequence"/>
</dbReference>
<evidence type="ECO:0000313" key="1">
    <source>
        <dbReference type="EMBL" id="RKQ68987.1"/>
    </source>
</evidence>
<sequence>MLFRSLNRIILPSCVTTSLFLLTACQEPRATIAVKAPVKTVSTSLCGDNYLQVFLPDTIAALSWQSRSALSRASPEHKALPQVKATPETLLGWRDSLILLGAGESHGLKITLPHQIELSWGEDFNSVSKNAREILSALSYSKDRLLLWEDRLKTLLTKTSSIPKHLAKPKILYLSRAGGSAGPQTFIDSVITAAGGENINPQSGWHTPNIETVLSYEPDIILTSFSGGNYHSRSDITNPVIRDYLANKTIIDIDGSFWPCAGPGLLDAAEQLQDAIIKWQSLHDA</sequence>
<proteinExistence type="predicted"/>
<evidence type="ECO:0000313" key="2">
    <source>
        <dbReference type="Proteomes" id="UP000282211"/>
    </source>
</evidence>
<dbReference type="SUPFAM" id="SSF53807">
    <property type="entry name" value="Helical backbone' metal receptor"/>
    <property type="match status" value="1"/>
</dbReference>
<comment type="caution">
    <text evidence="1">The sequence shown here is derived from an EMBL/GenBank/DDBJ whole genome shotgun (WGS) entry which is preliminary data.</text>
</comment>
<dbReference type="PROSITE" id="PS51257">
    <property type="entry name" value="PROKAR_LIPOPROTEIN"/>
    <property type="match status" value="1"/>
</dbReference>
<dbReference type="AlphaFoldDB" id="A0A420WD92"/>